<dbReference type="CDD" id="cd00077">
    <property type="entry name" value="HDc"/>
    <property type="match status" value="1"/>
</dbReference>
<dbReference type="InterPro" id="IPR032810">
    <property type="entry name" value="CCA-adding_enz_C"/>
</dbReference>
<dbReference type="STRING" id="36842.SAMN02194393_02399"/>
<evidence type="ECO:0000256" key="5">
    <source>
        <dbReference type="ARBA" id="ARBA00022723"/>
    </source>
</evidence>
<dbReference type="SUPFAM" id="SSF81301">
    <property type="entry name" value="Nucleotidyltransferase"/>
    <property type="match status" value="1"/>
</dbReference>
<dbReference type="PANTHER" id="PTHR46173">
    <property type="entry name" value="CCA TRNA NUCLEOTIDYLTRANSFERASE 1, MITOCHONDRIAL"/>
    <property type="match status" value="1"/>
</dbReference>
<accession>A0A1T5L2M4</accession>
<name>A0A1T5L2M4_9FIRM</name>
<evidence type="ECO:0000256" key="4">
    <source>
        <dbReference type="ARBA" id="ARBA00022695"/>
    </source>
</evidence>
<dbReference type="GO" id="GO:0008033">
    <property type="term" value="P:tRNA processing"/>
    <property type="evidence" value="ECO:0007669"/>
    <property type="project" value="UniProtKB-KW"/>
</dbReference>
<protein>
    <submittedName>
        <fullName evidence="13">tRNA nucleotidyltransferase (CCA-adding enzyme)</fullName>
    </submittedName>
</protein>
<dbReference type="Pfam" id="PF12627">
    <property type="entry name" value="PolyA_pol_RNAbd"/>
    <property type="match status" value="1"/>
</dbReference>
<dbReference type="InterPro" id="IPR050264">
    <property type="entry name" value="Bact_CCA-adding_enz_type3_sf"/>
</dbReference>
<dbReference type="InterPro" id="IPR002646">
    <property type="entry name" value="PolA_pol_head_dom"/>
</dbReference>
<dbReference type="Proteomes" id="UP000190285">
    <property type="component" value="Unassembled WGS sequence"/>
</dbReference>
<dbReference type="EMBL" id="FUZT01000005">
    <property type="protein sequence ID" value="SKC70221.1"/>
    <property type="molecule type" value="Genomic_DNA"/>
</dbReference>
<evidence type="ECO:0000256" key="8">
    <source>
        <dbReference type="ARBA" id="ARBA00022884"/>
    </source>
</evidence>
<evidence type="ECO:0000313" key="13">
    <source>
        <dbReference type="EMBL" id="SKC70221.1"/>
    </source>
</evidence>
<evidence type="ECO:0000256" key="2">
    <source>
        <dbReference type="ARBA" id="ARBA00022679"/>
    </source>
</evidence>
<dbReference type="Gene3D" id="1.10.246.80">
    <property type="match status" value="1"/>
</dbReference>
<dbReference type="Pfam" id="PF13735">
    <property type="entry name" value="tRNA_NucTran2_2"/>
    <property type="match status" value="1"/>
</dbReference>
<dbReference type="GO" id="GO:0046872">
    <property type="term" value="F:metal ion binding"/>
    <property type="evidence" value="ECO:0007669"/>
    <property type="project" value="UniProtKB-KW"/>
</dbReference>
<dbReference type="SUPFAM" id="SSF81891">
    <property type="entry name" value="Poly A polymerase C-terminal region-like"/>
    <property type="match status" value="1"/>
</dbReference>
<keyword evidence="6" id="KW-0547">Nucleotide-binding</keyword>
<keyword evidence="14" id="KW-1185">Reference proteome</keyword>
<dbReference type="GO" id="GO:0016779">
    <property type="term" value="F:nucleotidyltransferase activity"/>
    <property type="evidence" value="ECO:0007669"/>
    <property type="project" value="UniProtKB-KW"/>
</dbReference>
<dbReference type="GO" id="GO:0000166">
    <property type="term" value="F:nucleotide binding"/>
    <property type="evidence" value="ECO:0007669"/>
    <property type="project" value="UniProtKB-KW"/>
</dbReference>
<feature type="domain" description="tRNA nucleotidyltransferase/poly(A) polymerase RNA and SrmB- binding" evidence="11">
    <location>
        <begin position="173"/>
        <end position="233"/>
    </location>
</feature>
<evidence type="ECO:0000256" key="6">
    <source>
        <dbReference type="ARBA" id="ARBA00022741"/>
    </source>
</evidence>
<feature type="domain" description="Poly A polymerase head" evidence="10">
    <location>
        <begin position="24"/>
        <end position="144"/>
    </location>
</feature>
<evidence type="ECO:0000256" key="7">
    <source>
        <dbReference type="ARBA" id="ARBA00022842"/>
    </source>
</evidence>
<dbReference type="PANTHER" id="PTHR46173:SF1">
    <property type="entry name" value="CCA TRNA NUCLEOTIDYLTRANSFERASE 1, MITOCHONDRIAL"/>
    <property type="match status" value="1"/>
</dbReference>
<dbReference type="Gene3D" id="3.30.460.10">
    <property type="entry name" value="Beta Polymerase, domain 2"/>
    <property type="match status" value="1"/>
</dbReference>
<evidence type="ECO:0000256" key="3">
    <source>
        <dbReference type="ARBA" id="ARBA00022694"/>
    </source>
</evidence>
<proteinExistence type="inferred from homology"/>
<dbReference type="InterPro" id="IPR032828">
    <property type="entry name" value="PolyA_RNA-bd"/>
</dbReference>
<gene>
    <name evidence="13" type="ORF">SAMN02194393_02399</name>
</gene>
<reference evidence="13 14" key="1">
    <citation type="submission" date="2017-02" db="EMBL/GenBank/DDBJ databases">
        <authorList>
            <person name="Peterson S.W."/>
        </authorList>
    </citation>
    <scope>NUCLEOTIDE SEQUENCE [LARGE SCALE GENOMIC DNA]</scope>
    <source>
        <strain evidence="13 14">M1</strain>
    </source>
</reference>
<dbReference type="Gene3D" id="1.10.3090.10">
    <property type="entry name" value="cca-adding enzyme, domain 2"/>
    <property type="match status" value="1"/>
</dbReference>
<dbReference type="GO" id="GO:0000049">
    <property type="term" value="F:tRNA binding"/>
    <property type="evidence" value="ECO:0007669"/>
    <property type="project" value="TreeGrafter"/>
</dbReference>
<dbReference type="Pfam" id="PF01743">
    <property type="entry name" value="PolyA_pol"/>
    <property type="match status" value="1"/>
</dbReference>
<keyword evidence="2 9" id="KW-0808">Transferase</keyword>
<evidence type="ECO:0000259" key="10">
    <source>
        <dbReference type="Pfam" id="PF01743"/>
    </source>
</evidence>
<evidence type="ECO:0000256" key="1">
    <source>
        <dbReference type="ARBA" id="ARBA00001946"/>
    </source>
</evidence>
<keyword evidence="4" id="KW-0548">Nucleotidyltransferase</keyword>
<keyword evidence="7" id="KW-0460">Magnesium</keyword>
<dbReference type="RefSeq" id="WP_330397372.1">
    <property type="nucleotide sequence ID" value="NZ_FUZT01000005.1"/>
</dbReference>
<evidence type="ECO:0000313" key="14">
    <source>
        <dbReference type="Proteomes" id="UP000190285"/>
    </source>
</evidence>
<evidence type="ECO:0000256" key="9">
    <source>
        <dbReference type="RuleBase" id="RU003953"/>
    </source>
</evidence>
<dbReference type="InterPro" id="IPR043519">
    <property type="entry name" value="NT_sf"/>
</dbReference>
<keyword evidence="8 9" id="KW-0694">RNA-binding</keyword>
<sequence length="447" mass="51641">MNIQLPKEVKIILDMLYKNGYEGYVVGGCVRDSIMGRVPNDWDICTGAEPNVMLDIFSQFKVIPTGLKHGTVTVLIDKKAFEVTTYRIDKDYLDGRHLREVEFTNDLKEDLKRRDFTINAMAYNEKEGLIDYNNGLSDIYNKIIKCVGNPTIRFNEDYLRMLRAVRFSTQLDYELDMETFEAIRNSAKNILKISKERIRDEISKILLAQNPSKGFILLESTGLLQYIIPELKKCVNFDQKNPHHDKDVFYHIMAVLDNTESDLVLRLSALLHDIAKPECFSVDDRNIGHFYGHHMEGMELAGKILKRLRYDNKTIKAVKMLIREHMLRHEVVTPRAMKRLINRVGRENIDKLFKLQRADVKGGKTPCDFSNINKAKKISEKILNEKHPLTVKDLDINGHDLMKIGARQGKEIGIILNKLLNMILDNPDLNRKDILISKAKNMLKLRS</sequence>
<comment type="cofactor">
    <cofactor evidence="1">
        <name>Mg(2+)</name>
        <dbReference type="ChEBI" id="CHEBI:18420"/>
    </cofactor>
</comment>
<feature type="domain" description="CCA-adding enzyme C-terminal" evidence="12">
    <location>
        <begin position="300"/>
        <end position="438"/>
    </location>
</feature>
<dbReference type="AlphaFoldDB" id="A0A1T5L2M4"/>
<comment type="similarity">
    <text evidence="9">Belongs to the tRNA nucleotidyltransferase/poly(A) polymerase family.</text>
</comment>
<dbReference type="CDD" id="cd05398">
    <property type="entry name" value="NT_ClassII-CCAase"/>
    <property type="match status" value="1"/>
</dbReference>
<keyword evidence="5" id="KW-0479">Metal-binding</keyword>
<evidence type="ECO:0000259" key="11">
    <source>
        <dbReference type="Pfam" id="PF12627"/>
    </source>
</evidence>
<keyword evidence="3" id="KW-0819">tRNA processing</keyword>
<evidence type="ECO:0000259" key="12">
    <source>
        <dbReference type="Pfam" id="PF13735"/>
    </source>
</evidence>
<organism evidence="13 14">
    <name type="scientific">Maledivibacter halophilus</name>
    <dbReference type="NCBI Taxonomy" id="36842"/>
    <lineage>
        <taxon>Bacteria</taxon>
        <taxon>Bacillati</taxon>
        <taxon>Bacillota</taxon>
        <taxon>Clostridia</taxon>
        <taxon>Peptostreptococcales</taxon>
        <taxon>Caminicellaceae</taxon>
        <taxon>Maledivibacter</taxon>
    </lineage>
</organism>
<dbReference type="InterPro" id="IPR003607">
    <property type="entry name" value="HD/PDEase_dom"/>
</dbReference>